<dbReference type="InParanoid" id="A0A0D2U115"/>
<feature type="compositionally biased region" description="Acidic residues" evidence="1">
    <location>
        <begin position="42"/>
        <end position="64"/>
    </location>
</feature>
<sequence>MSDWDLRSASAQTPQQRQSSNTGAGSGDPILEDRMMTVDGDLAMDEEDVEEIDLRDEHDDDDAAADPAAAAASSASSPSKAHPPLNKTTSGGVSSRLAAFMRKAQTPAAVVVVPASPSAAPTALASAPGVADAHGSIPPSPMASQPGSPQPTSSAMFTNLKSVFHRRTPSGASTTSAAVAAGLASGHAGTEKGAVAMSALPEDMLIPAEVASLGSTGPPSATVSYGGSDFDRTSFTHVSGEGSSLPPRLSQRAVKGYKRYTVDAYVRFFL</sequence>
<gene>
    <name evidence="2" type="ORF">CAOG_000492</name>
</gene>
<protein>
    <submittedName>
        <fullName evidence="2">Uncharacterized protein</fullName>
    </submittedName>
</protein>
<evidence type="ECO:0000256" key="1">
    <source>
        <dbReference type="SAM" id="MobiDB-lite"/>
    </source>
</evidence>
<dbReference type="AlphaFoldDB" id="A0A0D2U115"/>
<feature type="region of interest" description="Disordered" evidence="1">
    <location>
        <begin position="1"/>
        <end position="92"/>
    </location>
</feature>
<feature type="compositionally biased region" description="Polar residues" evidence="1">
    <location>
        <begin position="142"/>
        <end position="155"/>
    </location>
</feature>
<feature type="compositionally biased region" description="Polar residues" evidence="1">
    <location>
        <begin position="9"/>
        <end position="23"/>
    </location>
</feature>
<evidence type="ECO:0000313" key="3">
    <source>
        <dbReference type="Proteomes" id="UP000008743"/>
    </source>
</evidence>
<feature type="region of interest" description="Disordered" evidence="1">
    <location>
        <begin position="120"/>
        <end position="155"/>
    </location>
</feature>
<keyword evidence="3" id="KW-1185">Reference proteome</keyword>
<proteinExistence type="predicted"/>
<feature type="compositionally biased region" description="Low complexity" evidence="1">
    <location>
        <begin position="65"/>
        <end position="79"/>
    </location>
</feature>
<accession>A0A0D2U115</accession>
<feature type="compositionally biased region" description="Low complexity" evidence="1">
    <location>
        <begin position="120"/>
        <end position="131"/>
    </location>
</feature>
<organism evidence="2 3">
    <name type="scientific">Capsaspora owczarzaki (strain ATCC 30864)</name>
    <dbReference type="NCBI Taxonomy" id="595528"/>
    <lineage>
        <taxon>Eukaryota</taxon>
        <taxon>Filasterea</taxon>
        <taxon>Capsaspora</taxon>
    </lineage>
</organism>
<name>A0A0D2U115_CAPO3</name>
<evidence type="ECO:0000313" key="2">
    <source>
        <dbReference type="EMBL" id="KJE88921.1"/>
    </source>
</evidence>
<dbReference type="Proteomes" id="UP000008743">
    <property type="component" value="Unassembled WGS sequence"/>
</dbReference>
<dbReference type="EMBL" id="KE346360">
    <property type="protein sequence ID" value="KJE88921.1"/>
    <property type="molecule type" value="Genomic_DNA"/>
</dbReference>
<reference evidence="3" key="1">
    <citation type="submission" date="2011-02" db="EMBL/GenBank/DDBJ databases">
        <title>The Genome Sequence of Capsaspora owczarzaki ATCC 30864.</title>
        <authorList>
            <person name="Russ C."/>
            <person name="Cuomo C."/>
            <person name="Burger G."/>
            <person name="Gray M.W."/>
            <person name="Holland P.W.H."/>
            <person name="King N."/>
            <person name="Lang F.B.F."/>
            <person name="Roger A.J."/>
            <person name="Ruiz-Trillo I."/>
            <person name="Young S.K."/>
            <person name="Zeng Q."/>
            <person name="Gargeya S."/>
            <person name="Alvarado L."/>
            <person name="Berlin A."/>
            <person name="Chapman S.B."/>
            <person name="Chen Z."/>
            <person name="Freedman E."/>
            <person name="Gellesch M."/>
            <person name="Goldberg J."/>
            <person name="Griggs A."/>
            <person name="Gujja S."/>
            <person name="Heilman E."/>
            <person name="Heiman D."/>
            <person name="Howarth C."/>
            <person name="Mehta T."/>
            <person name="Neiman D."/>
            <person name="Pearson M."/>
            <person name="Roberts A."/>
            <person name="Saif S."/>
            <person name="Shea T."/>
            <person name="Shenoy N."/>
            <person name="Sisk P."/>
            <person name="Stolte C."/>
            <person name="Sykes S."/>
            <person name="White J."/>
            <person name="Yandava C."/>
            <person name="Haas B."/>
            <person name="Nusbaum C."/>
            <person name="Birren B."/>
        </authorList>
    </citation>
    <scope>NUCLEOTIDE SEQUENCE</scope>
    <source>
        <strain evidence="3">ATCC 30864</strain>
    </source>
</reference>
<dbReference type="eggNOG" id="KOG3651">
    <property type="taxonomic scope" value="Eukaryota"/>
</dbReference>